<dbReference type="InterPro" id="IPR017927">
    <property type="entry name" value="FAD-bd_FR_type"/>
</dbReference>
<sequence length="362" mass="39967">MTLIPMSWSRVLSPLLQPLRWLVRRRWLREAEVDAVLAWLQPGWRLNRVFARVEGREWVAEDMLALRLRCNGNARGWRAGQHVQLYLQLDGVRHSRSYSLTHVGRAGRIELAIRRQPGGRLSNRLLDHLPVGALLELGQAQGELCWPQESTGVVLLAAGSGITPLLGLLREALARGFTAPISLLHYIREQGQRPFVEELQQLMQRHPNLSVRWALTGQVQSDAELQGRFSAEHLQGLALDSVLACGPAGFVETVAQHWRGPLQVEAFTAPERSVEPGSAVRLGFARTRRQVTGDSARSLLEQAEAAGLRPAHGCRQGICASCTCTLLSGTVRDLRNGALFAEPGQLIRLCISAPASDVDIDL</sequence>
<dbReference type="GO" id="GO:0016491">
    <property type="term" value="F:oxidoreductase activity"/>
    <property type="evidence" value="ECO:0007669"/>
    <property type="project" value="InterPro"/>
</dbReference>
<organism evidence="3 4">
    <name type="scientific">Aquipseudomonas campi</name>
    <dbReference type="NCBI Taxonomy" id="2731681"/>
    <lineage>
        <taxon>Bacteria</taxon>
        <taxon>Pseudomonadati</taxon>
        <taxon>Pseudomonadota</taxon>
        <taxon>Gammaproteobacteria</taxon>
        <taxon>Pseudomonadales</taxon>
        <taxon>Pseudomonadaceae</taxon>
        <taxon>Aquipseudomonas</taxon>
    </lineage>
</organism>
<evidence type="ECO:0000313" key="4">
    <source>
        <dbReference type="Proteomes" id="UP000501379"/>
    </source>
</evidence>
<dbReference type="InterPro" id="IPR008333">
    <property type="entry name" value="Cbr1-like_FAD-bd_dom"/>
</dbReference>
<dbReference type="CDD" id="cd06216">
    <property type="entry name" value="FNR_iron_sulfur_binding_2"/>
    <property type="match status" value="1"/>
</dbReference>
<dbReference type="EMBL" id="CP053697">
    <property type="protein sequence ID" value="QKE62023.1"/>
    <property type="molecule type" value="Genomic_DNA"/>
</dbReference>
<dbReference type="PROSITE" id="PS51384">
    <property type="entry name" value="FAD_FR"/>
    <property type="match status" value="1"/>
</dbReference>
<dbReference type="PROSITE" id="PS00197">
    <property type="entry name" value="2FE2S_FER_1"/>
    <property type="match status" value="1"/>
</dbReference>
<dbReference type="PANTHER" id="PTHR47354">
    <property type="entry name" value="NADH OXIDOREDUCTASE HCR"/>
    <property type="match status" value="1"/>
</dbReference>
<dbReference type="PROSITE" id="PS51085">
    <property type="entry name" value="2FE2S_FER_2"/>
    <property type="match status" value="1"/>
</dbReference>
<dbReference type="InterPro" id="IPR017938">
    <property type="entry name" value="Riboflavin_synthase-like_b-brl"/>
</dbReference>
<dbReference type="Gene3D" id="2.40.30.10">
    <property type="entry name" value="Translation factors"/>
    <property type="match status" value="1"/>
</dbReference>
<evidence type="ECO:0000259" key="2">
    <source>
        <dbReference type="PROSITE" id="PS51384"/>
    </source>
</evidence>
<dbReference type="InterPro" id="IPR006058">
    <property type="entry name" value="2Fe2S_fd_BS"/>
</dbReference>
<dbReference type="Proteomes" id="UP000501379">
    <property type="component" value="Chromosome"/>
</dbReference>
<dbReference type="SUPFAM" id="SSF63380">
    <property type="entry name" value="Riboflavin synthase domain-like"/>
    <property type="match status" value="1"/>
</dbReference>
<evidence type="ECO:0000259" key="1">
    <source>
        <dbReference type="PROSITE" id="PS51085"/>
    </source>
</evidence>
<dbReference type="KEGG" id="pcam:HNE05_01110"/>
<dbReference type="AlphaFoldDB" id="A0A6M8F783"/>
<feature type="domain" description="FAD-binding FR-type" evidence="2">
    <location>
        <begin position="46"/>
        <end position="147"/>
    </location>
</feature>
<dbReference type="GO" id="GO:0051537">
    <property type="term" value="F:2 iron, 2 sulfur cluster binding"/>
    <property type="evidence" value="ECO:0007669"/>
    <property type="project" value="InterPro"/>
</dbReference>
<dbReference type="Pfam" id="PF00175">
    <property type="entry name" value="NAD_binding_1"/>
    <property type="match status" value="1"/>
</dbReference>
<dbReference type="InterPro" id="IPR050415">
    <property type="entry name" value="MRET"/>
</dbReference>
<dbReference type="PANTHER" id="PTHR47354:SF3">
    <property type="entry name" value="OXIDOREDUCTASE-RELATED"/>
    <property type="match status" value="1"/>
</dbReference>
<proteinExistence type="predicted"/>
<name>A0A6M8F783_9GAMM</name>
<dbReference type="InterPro" id="IPR012675">
    <property type="entry name" value="Beta-grasp_dom_sf"/>
</dbReference>
<protein>
    <submittedName>
        <fullName evidence="3">Ferredoxin reductase</fullName>
    </submittedName>
</protein>
<dbReference type="Pfam" id="PF00970">
    <property type="entry name" value="FAD_binding_6"/>
    <property type="match status" value="1"/>
</dbReference>
<dbReference type="Gene3D" id="3.40.50.80">
    <property type="entry name" value="Nucleotide-binding domain of ferredoxin-NADP reductase (FNR) module"/>
    <property type="match status" value="1"/>
</dbReference>
<dbReference type="InterPro" id="IPR001041">
    <property type="entry name" value="2Fe-2S_ferredoxin-type"/>
</dbReference>
<dbReference type="CDD" id="cd00207">
    <property type="entry name" value="fer2"/>
    <property type="match status" value="1"/>
</dbReference>
<feature type="domain" description="2Fe-2S ferredoxin-type" evidence="1">
    <location>
        <begin position="278"/>
        <end position="362"/>
    </location>
</feature>
<dbReference type="SUPFAM" id="SSF52343">
    <property type="entry name" value="Ferredoxin reductase-like, C-terminal NADP-linked domain"/>
    <property type="match status" value="1"/>
</dbReference>
<evidence type="ECO:0000313" key="3">
    <source>
        <dbReference type="EMBL" id="QKE62023.1"/>
    </source>
</evidence>
<dbReference type="InterPro" id="IPR001433">
    <property type="entry name" value="OxRdtase_FAD/NAD-bd"/>
</dbReference>
<dbReference type="InterPro" id="IPR036010">
    <property type="entry name" value="2Fe-2S_ferredoxin-like_sf"/>
</dbReference>
<keyword evidence="4" id="KW-1185">Reference proteome</keyword>
<reference evidence="3" key="1">
    <citation type="submission" date="2020-07" db="EMBL/GenBank/DDBJ databases">
        <title>Nitrate ammonifying Pseudomonas campi sp. nov. isolated from German agricultural grassland.</title>
        <authorList>
            <person name="Timsy T."/>
            <person name="Ulrich A."/>
            <person name="Spanner T."/>
            <person name="Foesel B."/>
            <person name="Kolb S."/>
            <person name="Horn M.A."/>
            <person name="Behrendt U."/>
        </authorList>
    </citation>
    <scope>NUCLEOTIDE SEQUENCE</scope>
    <source>
        <strain evidence="3">S1-A32-2</strain>
    </source>
</reference>
<gene>
    <name evidence="3" type="ORF">HNE05_01110</name>
</gene>
<dbReference type="PRINTS" id="PR00406">
    <property type="entry name" value="CYTB5RDTASE"/>
</dbReference>
<dbReference type="RefSeq" id="WP_173203388.1">
    <property type="nucleotide sequence ID" value="NZ_CP053697.2"/>
</dbReference>
<accession>A0A6M8F783</accession>
<dbReference type="InterPro" id="IPR039261">
    <property type="entry name" value="FNR_nucleotide-bd"/>
</dbReference>
<dbReference type="SUPFAM" id="SSF54292">
    <property type="entry name" value="2Fe-2S ferredoxin-like"/>
    <property type="match status" value="1"/>
</dbReference>
<dbReference type="Pfam" id="PF00111">
    <property type="entry name" value="Fer2"/>
    <property type="match status" value="1"/>
</dbReference>
<dbReference type="Gene3D" id="3.10.20.30">
    <property type="match status" value="1"/>
</dbReference>